<evidence type="ECO:0000313" key="2">
    <source>
        <dbReference type="Proteomes" id="UP000077063"/>
    </source>
</evidence>
<protein>
    <recommendedName>
        <fullName evidence="3">Glycosyltransferase</fullName>
    </recommendedName>
</protein>
<dbReference type="SUPFAM" id="SSF53756">
    <property type="entry name" value="UDP-Glycosyltransferase/glycogen phosphorylase"/>
    <property type="match status" value="1"/>
</dbReference>
<evidence type="ECO:0000313" key="1">
    <source>
        <dbReference type="EMBL" id="SAA24244.1"/>
    </source>
</evidence>
<keyword evidence="2" id="KW-1185">Reference proteome</keyword>
<comment type="caution">
    <text evidence="1">The sequence shown here is derived from an EMBL/GenBank/DDBJ whole genome shotgun (WGS) entry which is preliminary data.</text>
</comment>
<gene>
    <name evidence="1" type="ORF">SAMEA2273443_01337</name>
</gene>
<reference evidence="1 2" key="1">
    <citation type="submission" date="2016-03" db="EMBL/GenBank/DDBJ databases">
        <authorList>
            <consortium name="Pathogen Informatics"/>
        </authorList>
    </citation>
    <scope>NUCLEOTIDE SEQUENCE [LARGE SCALE GENOMIC DNA]</scope>
    <source>
        <strain evidence="2">e2161</strain>
    </source>
</reference>
<sequence length="339" mass="40153">MVNDIILYVPKKNYLNEATGYYCNFVLEGLGCPDAKISYKLNELSKHEFIFVLDAKSLILVKLRYPMKKVIVWYQGVVPEEALMMFNSKVKFYYWRIFEWFSLQLSYFNLFVSSAMLEHYKKKYGYSKNNYQIIPCFNKEFSEKKIHDNQSKYREKTFVYAGSLHKWQCIDETLTFFKSIQHHFPEAKLLFLTFNVDEAKKLVEQHRVSNVEIRRVSEGEVDEYIAKCKYGFLIREDNTVNNVATPTKMSTYLSVGTIPIMTDAIHDFNSKILTKYSFCYSQTQSIENVIDDFCVQMNADIDVNELVSEYHHIFNVYYNRNMYVESIKAKFACMLNRKD</sequence>
<dbReference type="RefSeq" id="WP_063615951.1">
    <property type="nucleotide sequence ID" value="NZ_CP058196.1"/>
</dbReference>
<accession>A0ABY0IYZ2</accession>
<dbReference type="Gene3D" id="3.40.50.2000">
    <property type="entry name" value="Glycogen Phosphorylase B"/>
    <property type="match status" value="1"/>
</dbReference>
<proteinExistence type="predicted"/>
<dbReference type="Proteomes" id="UP000077063">
    <property type="component" value="Unassembled WGS sequence"/>
</dbReference>
<organism evidence="1 2">
    <name type="scientific">Enterobacter roggenkampii</name>
    <dbReference type="NCBI Taxonomy" id="1812935"/>
    <lineage>
        <taxon>Bacteria</taxon>
        <taxon>Pseudomonadati</taxon>
        <taxon>Pseudomonadota</taxon>
        <taxon>Gammaproteobacteria</taxon>
        <taxon>Enterobacterales</taxon>
        <taxon>Enterobacteriaceae</taxon>
        <taxon>Enterobacter</taxon>
        <taxon>Enterobacter cloacae complex</taxon>
    </lineage>
</organism>
<dbReference type="EMBL" id="FKDK01000004">
    <property type="protein sequence ID" value="SAA24244.1"/>
    <property type="molecule type" value="Genomic_DNA"/>
</dbReference>
<name>A0ABY0IYZ2_9ENTR</name>
<evidence type="ECO:0008006" key="3">
    <source>
        <dbReference type="Google" id="ProtNLM"/>
    </source>
</evidence>